<evidence type="ECO:0000256" key="1">
    <source>
        <dbReference type="ARBA" id="ARBA00022603"/>
    </source>
</evidence>
<evidence type="ECO:0000313" key="7">
    <source>
        <dbReference type="EMBL" id="AKK20275.1"/>
    </source>
</evidence>
<feature type="active site" description="Nucleophile" evidence="5">
    <location>
        <position position="359"/>
    </location>
</feature>
<proteinExistence type="inferred from homology"/>
<feature type="domain" description="SAM-dependent MTase RsmB/NOP-type" evidence="6">
    <location>
        <begin position="145"/>
        <end position="428"/>
    </location>
</feature>
<feature type="binding site" evidence="5">
    <location>
        <position position="306"/>
    </location>
    <ligand>
        <name>S-adenosyl-L-methionine</name>
        <dbReference type="ChEBI" id="CHEBI:59789"/>
    </ligand>
</feature>
<dbReference type="KEGG" id="lau:G293_03235"/>
<dbReference type="InterPro" id="IPR029063">
    <property type="entry name" value="SAM-dependent_MTases_sf"/>
</dbReference>
<dbReference type="STRING" id="1277257.G293_03235"/>
<dbReference type="OrthoDB" id="9810297at2"/>
<evidence type="ECO:0000256" key="5">
    <source>
        <dbReference type="PROSITE-ProRule" id="PRU01023"/>
    </source>
</evidence>
<keyword evidence="2 5" id="KW-0808">Transferase</keyword>
<dbReference type="PANTHER" id="PTHR22807">
    <property type="entry name" value="NOP2 YEAST -RELATED NOL1/NOP2/FMU SUN DOMAIN-CONTAINING"/>
    <property type="match status" value="1"/>
</dbReference>
<dbReference type="EMBL" id="CP004021">
    <property type="protein sequence ID" value="AKK20275.1"/>
    <property type="molecule type" value="Genomic_DNA"/>
</dbReference>
<dbReference type="InterPro" id="IPR001678">
    <property type="entry name" value="MeTrfase_RsmB-F_NOP2_dom"/>
</dbReference>
<reference evidence="7 8" key="1">
    <citation type="journal article" date="2015" name="Genome Announc.">
        <title>Complete Genome Sequence of 'Candidatus Liberibacter africanus,' a Bacterium Associated with Citrus Huanglongbing.</title>
        <authorList>
            <person name="Lin H."/>
            <person name="Pietersen G."/>
            <person name="Han C."/>
            <person name="Read D.A."/>
            <person name="Lou B."/>
            <person name="Gupta G."/>
            <person name="Civerolo E.L."/>
        </authorList>
    </citation>
    <scope>NUCLEOTIDE SEQUENCE [LARGE SCALE GENOMIC DNA]</scope>
    <source>
        <strain evidence="7 8">PTSAPSY</strain>
    </source>
</reference>
<feature type="binding site" evidence="5">
    <location>
        <position position="263"/>
    </location>
    <ligand>
        <name>S-adenosyl-L-methionine</name>
        <dbReference type="ChEBI" id="CHEBI:59789"/>
    </ligand>
</feature>
<dbReference type="GO" id="GO:0008173">
    <property type="term" value="F:RNA methyltransferase activity"/>
    <property type="evidence" value="ECO:0007669"/>
    <property type="project" value="InterPro"/>
</dbReference>
<dbReference type="Pfam" id="PF22458">
    <property type="entry name" value="RsmF-B_ferredox"/>
    <property type="match status" value="1"/>
</dbReference>
<dbReference type="Pfam" id="PF01189">
    <property type="entry name" value="Methyltr_RsmB-F"/>
    <property type="match status" value="1"/>
</dbReference>
<dbReference type="Proteomes" id="UP000035503">
    <property type="component" value="Chromosome"/>
</dbReference>
<dbReference type="InterPro" id="IPR049560">
    <property type="entry name" value="MeTrfase_RsmB-F_NOP2_cat"/>
</dbReference>
<organism evidence="7 8">
    <name type="scientific">Candidatus Liberibacter africanus PTSAPSY</name>
    <dbReference type="NCBI Taxonomy" id="1277257"/>
    <lineage>
        <taxon>Bacteria</taxon>
        <taxon>Pseudomonadati</taxon>
        <taxon>Pseudomonadota</taxon>
        <taxon>Alphaproteobacteria</taxon>
        <taxon>Hyphomicrobiales</taxon>
        <taxon>Rhizobiaceae</taxon>
        <taxon>Liberibacter</taxon>
    </lineage>
</organism>
<dbReference type="PROSITE" id="PS51686">
    <property type="entry name" value="SAM_MT_RSMB_NOP"/>
    <property type="match status" value="1"/>
</dbReference>
<comment type="similarity">
    <text evidence="5">Belongs to the class I-like SAM-binding methyltransferase superfamily. RsmB/NOP family.</text>
</comment>
<dbReference type="InterPro" id="IPR023267">
    <property type="entry name" value="RCMT"/>
</dbReference>
<sequence length="429" mass="48794">MRLGGQIAAAIEILNDINVHKKPLVNALKDWGTSHRFAGSNDRTSISNIVHDVLRKYLSSAYIMNDDTPDSLVYAVIVKDWGIPLEKILVLLKEDRYSPAPPKESIIKSFHSRQLENAPLYVQGDIPQWLQSSIQLSFKDNWLEEAKALSMRPPLDLRTNTLKVTRKKLLKNLCHYGTQCSPISSFGLRIPATKEKTRFPNVTNEISFQRGWFEIQDEGSQIVSNLTTATKSSQILDFCAGGGGKTLALSMLLNNKGQIHAWDKNKSRIAPIVARIKRAGARNVQLHSNLESLRNLQNHFSTVLVDAPCSGTGTWRRRPDIKWRLSQKSLNERIEEQKQILQEAAQFVRPGGYLVYITCSILPEENIQQINNFLSKNIHFSMDPIIDDWNQLYDFKNHPSLFVEKGCGVFTPFLTHTDGFFFCRLKRHP</sequence>
<dbReference type="GO" id="GO:0003723">
    <property type="term" value="F:RNA binding"/>
    <property type="evidence" value="ECO:0007669"/>
    <property type="project" value="UniProtKB-UniRule"/>
</dbReference>
<keyword evidence="1 5" id="KW-0489">Methyltransferase</keyword>
<dbReference type="AlphaFoldDB" id="A0A0G3I4T7"/>
<keyword evidence="3 5" id="KW-0949">S-adenosyl-L-methionine</keyword>
<dbReference type="InterPro" id="IPR054728">
    <property type="entry name" value="RsmB-like_ferredoxin"/>
</dbReference>
<dbReference type="PANTHER" id="PTHR22807:SF53">
    <property type="entry name" value="RIBOSOMAL RNA SMALL SUBUNIT METHYLTRANSFERASE B-RELATED"/>
    <property type="match status" value="1"/>
</dbReference>
<name>A0A0G3I4T7_LIBAF</name>
<dbReference type="PRINTS" id="PR02008">
    <property type="entry name" value="RCMTFAMILY"/>
</dbReference>
<dbReference type="PATRIC" id="fig|1277257.4.peg.695"/>
<comment type="caution">
    <text evidence="5">Lacks conserved residue(s) required for the propagation of feature annotation.</text>
</comment>
<evidence type="ECO:0000256" key="2">
    <source>
        <dbReference type="ARBA" id="ARBA00022679"/>
    </source>
</evidence>
<keyword evidence="8" id="KW-1185">Reference proteome</keyword>
<dbReference type="SUPFAM" id="SSF53335">
    <property type="entry name" value="S-adenosyl-L-methionine-dependent methyltransferases"/>
    <property type="match status" value="1"/>
</dbReference>
<protein>
    <submittedName>
        <fullName evidence="7">NOL1/NOP2/SUN family signature protein</fullName>
    </submittedName>
</protein>
<evidence type="ECO:0000259" key="6">
    <source>
        <dbReference type="PROSITE" id="PS51686"/>
    </source>
</evidence>
<evidence type="ECO:0000313" key="8">
    <source>
        <dbReference type="Proteomes" id="UP000035503"/>
    </source>
</evidence>
<dbReference type="GO" id="GO:0001510">
    <property type="term" value="P:RNA methylation"/>
    <property type="evidence" value="ECO:0007669"/>
    <property type="project" value="InterPro"/>
</dbReference>
<evidence type="ECO:0000256" key="3">
    <source>
        <dbReference type="ARBA" id="ARBA00022691"/>
    </source>
</evidence>
<dbReference type="CDD" id="cd02440">
    <property type="entry name" value="AdoMet_MTases"/>
    <property type="match status" value="1"/>
</dbReference>
<keyword evidence="4 5" id="KW-0694">RNA-binding</keyword>
<dbReference type="Gene3D" id="3.40.50.150">
    <property type="entry name" value="Vaccinia Virus protein VP39"/>
    <property type="match status" value="1"/>
</dbReference>
<gene>
    <name evidence="7" type="ORF">G293_03235</name>
</gene>
<evidence type="ECO:0000256" key="4">
    <source>
        <dbReference type="ARBA" id="ARBA00022884"/>
    </source>
</evidence>
<accession>A0A0G3I4T7</accession>
<dbReference type="RefSeq" id="WP_047264282.1">
    <property type="nucleotide sequence ID" value="NZ_CP004021.1"/>
</dbReference>